<reference evidence="4 5" key="1">
    <citation type="submission" date="2014-05" db="EMBL/GenBank/DDBJ databases">
        <title>Draft genome sequence of a rare smut relative, Tilletiaria anomala UBC 951.</title>
        <authorList>
            <consortium name="DOE Joint Genome Institute"/>
            <person name="Toome M."/>
            <person name="Kuo A."/>
            <person name="Henrissat B."/>
            <person name="Lipzen A."/>
            <person name="Tritt A."/>
            <person name="Yoshinaga Y."/>
            <person name="Zane M."/>
            <person name="Barry K."/>
            <person name="Grigoriev I.V."/>
            <person name="Spatafora J.W."/>
            <person name="Aimea M.C."/>
        </authorList>
    </citation>
    <scope>NUCLEOTIDE SEQUENCE [LARGE SCALE GENOMIC DNA]</scope>
    <source>
        <strain evidence="4 5">UBC 951</strain>
    </source>
</reference>
<organism evidence="4 5">
    <name type="scientific">Tilletiaria anomala (strain ATCC 24038 / CBS 436.72 / UBC 951)</name>
    <dbReference type="NCBI Taxonomy" id="1037660"/>
    <lineage>
        <taxon>Eukaryota</taxon>
        <taxon>Fungi</taxon>
        <taxon>Dikarya</taxon>
        <taxon>Basidiomycota</taxon>
        <taxon>Ustilaginomycotina</taxon>
        <taxon>Exobasidiomycetes</taxon>
        <taxon>Georgefischeriales</taxon>
        <taxon>Tilletiariaceae</taxon>
        <taxon>Tilletiaria</taxon>
    </lineage>
</organism>
<dbReference type="RefSeq" id="XP_013241197.1">
    <property type="nucleotide sequence ID" value="XM_013385743.1"/>
</dbReference>
<dbReference type="STRING" id="1037660.A0A066VMD6"/>
<dbReference type="InParanoid" id="A0A066VMD6"/>
<dbReference type="Pfam" id="PF05254">
    <property type="entry name" value="UPF0203"/>
    <property type="match status" value="1"/>
</dbReference>
<comment type="caution">
    <text evidence="4">The sequence shown here is derived from an EMBL/GenBank/DDBJ whole genome shotgun (WGS) entry which is preliminary data.</text>
</comment>
<name>A0A066VMD6_TILAU</name>
<dbReference type="GO" id="GO:1990050">
    <property type="term" value="F:phosphatidic acid transfer activity"/>
    <property type="evidence" value="ECO:0007669"/>
    <property type="project" value="TreeGrafter"/>
</dbReference>
<keyword evidence="5" id="KW-1185">Reference proteome</keyword>
<accession>A0A066VMD6</accession>
<dbReference type="PANTHER" id="PTHR46403">
    <property type="entry name" value="TP53-REGULATED INHIBITOR OF APOPTOSIS 1"/>
    <property type="match status" value="1"/>
</dbReference>
<dbReference type="InterPro" id="IPR007918">
    <property type="entry name" value="MDM35_apoptosis"/>
</dbReference>
<comment type="similarity">
    <text evidence="1">Belongs to the TRIAP1/MDM35 family.</text>
</comment>
<evidence type="ECO:0000256" key="3">
    <source>
        <dbReference type="SAM" id="MobiDB-lite"/>
    </source>
</evidence>
<dbReference type="EMBL" id="JMSN01000098">
    <property type="protein sequence ID" value="KDN39914.1"/>
    <property type="molecule type" value="Genomic_DNA"/>
</dbReference>
<dbReference type="Proteomes" id="UP000027361">
    <property type="component" value="Unassembled WGS sequence"/>
</dbReference>
<gene>
    <name evidence="4" type="ORF">K437DRAFT_227679</name>
</gene>
<keyword evidence="2" id="KW-1015">Disulfide bond</keyword>
<dbReference type="AlphaFoldDB" id="A0A066VMD6"/>
<dbReference type="OrthoDB" id="19091at2759"/>
<dbReference type="GO" id="GO:0005758">
    <property type="term" value="C:mitochondrial intermembrane space"/>
    <property type="evidence" value="ECO:0007669"/>
    <property type="project" value="TreeGrafter"/>
</dbReference>
<dbReference type="GO" id="GO:0005634">
    <property type="term" value="C:nucleus"/>
    <property type="evidence" value="ECO:0007669"/>
    <property type="project" value="TreeGrafter"/>
</dbReference>
<proteinExistence type="inferred from homology"/>
<dbReference type="OMA" id="REYDSCF"/>
<dbReference type="FunCoup" id="A0A066VMD6">
    <property type="interactions" value="73"/>
</dbReference>
<dbReference type="HOGENOM" id="CLU_101473_1_0_1"/>
<dbReference type="GO" id="GO:0005829">
    <property type="term" value="C:cytosol"/>
    <property type="evidence" value="ECO:0007669"/>
    <property type="project" value="TreeGrafter"/>
</dbReference>
<dbReference type="GO" id="GO:0045332">
    <property type="term" value="P:phospholipid translocation"/>
    <property type="evidence" value="ECO:0007669"/>
    <property type="project" value="TreeGrafter"/>
</dbReference>
<sequence length="120" mass="13303">MPSMDPKCTPLKHRYDQCFNLWFDEYLDLAAPAATAPPAASRRAELRKKYDSCAALFEDYKTCVRAAVRERDLEPLIAEARCFNPFPFPSGDNKASGGAQSSSNNHPFPFPASENESGNV</sequence>
<dbReference type="GeneID" id="25262639"/>
<evidence type="ECO:0000256" key="1">
    <source>
        <dbReference type="ARBA" id="ARBA00006196"/>
    </source>
</evidence>
<protein>
    <submittedName>
        <fullName evidence="4">Uncharacterized protein</fullName>
    </submittedName>
</protein>
<evidence type="ECO:0000313" key="4">
    <source>
        <dbReference type="EMBL" id="KDN39914.1"/>
    </source>
</evidence>
<feature type="region of interest" description="Disordered" evidence="3">
    <location>
        <begin position="93"/>
        <end position="120"/>
    </location>
</feature>
<dbReference type="PANTHER" id="PTHR46403:SF1">
    <property type="entry name" value="TP53-REGULATED INHIBITOR OF APOPTOSIS 1"/>
    <property type="match status" value="1"/>
</dbReference>
<evidence type="ECO:0000256" key="2">
    <source>
        <dbReference type="ARBA" id="ARBA00023157"/>
    </source>
</evidence>
<evidence type="ECO:0000313" key="5">
    <source>
        <dbReference type="Proteomes" id="UP000027361"/>
    </source>
</evidence>